<dbReference type="InterPro" id="IPR050026">
    <property type="entry name" value="PHA_gran_PhaM_N"/>
</dbReference>
<gene>
    <name evidence="2" type="ORF">HUK68_17560</name>
</gene>
<dbReference type="RefSeq" id="WP_175505349.1">
    <property type="nucleotide sequence ID" value="NZ_CP054840.1"/>
</dbReference>
<evidence type="ECO:0000313" key="3">
    <source>
        <dbReference type="Proteomes" id="UP000509579"/>
    </source>
</evidence>
<reference evidence="2 3" key="1">
    <citation type="submission" date="2020-06" db="EMBL/GenBank/DDBJ databases">
        <title>Acidovorax antarctica sp. nov., isolated from Corinth ice sheet soil, Antarctic Fields Peninsula.</title>
        <authorList>
            <person name="Xu Q."/>
            <person name="Peng F."/>
        </authorList>
    </citation>
    <scope>NUCLEOTIDE SEQUENCE [LARGE SCALE GENOMIC DNA]</scope>
    <source>
        <strain evidence="2 3">16-35-5</strain>
    </source>
</reference>
<feature type="compositionally biased region" description="Pro residues" evidence="1">
    <location>
        <begin position="232"/>
        <end position="270"/>
    </location>
</feature>
<organism evidence="2 3">
    <name type="scientific">Comamonas antarctica</name>
    <dbReference type="NCBI Taxonomy" id="2743470"/>
    <lineage>
        <taxon>Bacteria</taxon>
        <taxon>Pseudomonadati</taxon>
        <taxon>Pseudomonadota</taxon>
        <taxon>Betaproteobacteria</taxon>
        <taxon>Burkholderiales</taxon>
        <taxon>Comamonadaceae</taxon>
        <taxon>Comamonas</taxon>
    </lineage>
</organism>
<evidence type="ECO:0000313" key="2">
    <source>
        <dbReference type="EMBL" id="QKV54549.1"/>
    </source>
</evidence>
<feature type="region of interest" description="Disordered" evidence="1">
    <location>
        <begin position="133"/>
        <end position="173"/>
    </location>
</feature>
<dbReference type="AlphaFoldDB" id="A0A6N1X541"/>
<accession>A0A6N1X541</accession>
<feature type="region of interest" description="Disordered" evidence="1">
    <location>
        <begin position="215"/>
        <end position="283"/>
    </location>
</feature>
<dbReference type="NCBIfam" id="NF043076">
    <property type="entry name" value="PHA_gran_PhaM"/>
    <property type="match status" value="1"/>
</dbReference>
<sequence length="283" mass="28277">MSNSGGTDPFGFGRFIPGFEFLQGMSQAAAGAAAVGAAAPGALPGGAGLGAQSPFPGMSQWIAPTVSIEDIDKRIQELRAVQFWIEQNGRALTATIQALEVQKMTLAALQSMQGGLGEWAKASPFKMPEAGAAAPAAASPAPASPPPAAAPEAAAAGADTDASAPPAGPGMGAVDPLQWWGALTQQFQQIASQAMQDPAHQKAMAAGTQMASDFARNAMQSAADLAKAQAPAEPPQPATPEPAAPQPAAPQPAAPEPAAPQPVAPEPAAPKPAAARKAPRRPS</sequence>
<keyword evidence="3" id="KW-1185">Reference proteome</keyword>
<feature type="compositionally biased region" description="Low complexity" evidence="1">
    <location>
        <begin position="150"/>
        <end position="165"/>
    </location>
</feature>
<proteinExistence type="predicted"/>
<dbReference type="KEGG" id="aant:HUK68_17560"/>
<dbReference type="EMBL" id="CP054840">
    <property type="protein sequence ID" value="QKV54549.1"/>
    <property type="molecule type" value="Genomic_DNA"/>
</dbReference>
<protein>
    <submittedName>
        <fullName evidence="2">Uncharacterized protein</fullName>
    </submittedName>
</protein>
<name>A0A6N1X541_9BURK</name>
<dbReference type="Proteomes" id="UP000509579">
    <property type="component" value="Chromosome"/>
</dbReference>
<evidence type="ECO:0000256" key="1">
    <source>
        <dbReference type="SAM" id="MobiDB-lite"/>
    </source>
</evidence>